<feature type="compositionally biased region" description="Low complexity" evidence="1">
    <location>
        <begin position="155"/>
        <end position="184"/>
    </location>
</feature>
<protein>
    <submittedName>
        <fullName evidence="3">SPOR domain-containing protein</fullName>
    </submittedName>
</protein>
<dbReference type="EMBL" id="JBHUIX010000009">
    <property type="protein sequence ID" value="MFD2174232.1"/>
    <property type="molecule type" value="Genomic_DNA"/>
</dbReference>
<accession>A0ABW5A7D3</accession>
<dbReference type="InterPro" id="IPR007730">
    <property type="entry name" value="SPOR-like_dom"/>
</dbReference>
<feature type="compositionally biased region" description="Low complexity" evidence="1">
    <location>
        <begin position="193"/>
        <end position="212"/>
    </location>
</feature>
<feature type="domain" description="SPOR" evidence="2">
    <location>
        <begin position="267"/>
        <end position="352"/>
    </location>
</feature>
<gene>
    <name evidence="3" type="ORF">ACFSM0_09040</name>
</gene>
<organism evidence="3 4">
    <name type="scientific">Rhodobacter lacus</name>
    <dbReference type="NCBI Taxonomy" id="1641972"/>
    <lineage>
        <taxon>Bacteria</taxon>
        <taxon>Pseudomonadati</taxon>
        <taxon>Pseudomonadota</taxon>
        <taxon>Alphaproteobacteria</taxon>
        <taxon>Rhodobacterales</taxon>
        <taxon>Rhodobacter group</taxon>
        <taxon>Rhodobacter</taxon>
    </lineage>
</organism>
<evidence type="ECO:0000313" key="4">
    <source>
        <dbReference type="Proteomes" id="UP001597413"/>
    </source>
</evidence>
<feature type="region of interest" description="Disordered" evidence="1">
    <location>
        <begin position="155"/>
        <end position="232"/>
    </location>
</feature>
<evidence type="ECO:0000313" key="3">
    <source>
        <dbReference type="EMBL" id="MFD2174232.1"/>
    </source>
</evidence>
<dbReference type="RefSeq" id="WP_377389515.1">
    <property type="nucleotide sequence ID" value="NZ_JBHUIX010000009.1"/>
</dbReference>
<dbReference type="Proteomes" id="UP001597413">
    <property type="component" value="Unassembled WGS sequence"/>
</dbReference>
<dbReference type="InterPro" id="IPR036680">
    <property type="entry name" value="SPOR-like_sf"/>
</dbReference>
<sequence>MYTPDPRMGGSDHDQGRGLPGSAPALPVQRWVQWAGAATSVALVLGVVVWGYKLAVRDVSGVPIIRAIEGPARIAPENPGGDMAAHVGLSVNEVAGSGLAAPGPDRVVLAPDPTGLTPDDTPMADLRPLPDLAAPAVPPETEGGEPAAIAVPDTARAPRPDAPAADASELAPADVAPLPESLPEGVEEEAESAEAPTPVAPTAETPAAETAGISPDVPGLARSPRPLSRPDRDLEAEAAALAVARALGGGEAPAAGAAAVVDIAPKDLAAGTRVVQLGAFDSPDLARAEWDRVARRFEALMAGKRRIVQEAASGGRSFWRLRVEGFESVESARQFCAALVAEGSNCIPTVIK</sequence>
<feature type="region of interest" description="Disordered" evidence="1">
    <location>
        <begin position="1"/>
        <end position="22"/>
    </location>
</feature>
<proteinExistence type="predicted"/>
<evidence type="ECO:0000259" key="2">
    <source>
        <dbReference type="PROSITE" id="PS51724"/>
    </source>
</evidence>
<reference evidence="4" key="1">
    <citation type="journal article" date="2019" name="Int. J. Syst. Evol. Microbiol.">
        <title>The Global Catalogue of Microorganisms (GCM) 10K type strain sequencing project: providing services to taxonomists for standard genome sequencing and annotation.</title>
        <authorList>
            <consortium name="The Broad Institute Genomics Platform"/>
            <consortium name="The Broad Institute Genome Sequencing Center for Infectious Disease"/>
            <person name="Wu L."/>
            <person name="Ma J."/>
        </authorList>
    </citation>
    <scope>NUCLEOTIDE SEQUENCE [LARGE SCALE GENOMIC DNA]</scope>
    <source>
        <strain evidence="4">CCUG 55131</strain>
    </source>
</reference>
<dbReference type="PROSITE" id="PS51724">
    <property type="entry name" value="SPOR"/>
    <property type="match status" value="1"/>
</dbReference>
<dbReference type="Pfam" id="PF05036">
    <property type="entry name" value="SPOR"/>
    <property type="match status" value="1"/>
</dbReference>
<evidence type="ECO:0000256" key="1">
    <source>
        <dbReference type="SAM" id="MobiDB-lite"/>
    </source>
</evidence>
<name>A0ABW5A7D3_9RHOB</name>
<comment type="caution">
    <text evidence="3">The sequence shown here is derived from an EMBL/GenBank/DDBJ whole genome shotgun (WGS) entry which is preliminary data.</text>
</comment>
<dbReference type="Gene3D" id="3.30.70.1070">
    <property type="entry name" value="Sporulation related repeat"/>
    <property type="match status" value="1"/>
</dbReference>
<keyword evidence="4" id="KW-1185">Reference proteome</keyword>